<evidence type="ECO:0000256" key="1">
    <source>
        <dbReference type="ARBA" id="ARBA00004141"/>
    </source>
</evidence>
<evidence type="ECO:0000256" key="5">
    <source>
        <dbReference type="ARBA" id="ARBA00023136"/>
    </source>
</evidence>
<dbReference type="EMBL" id="HBFW01016932">
    <property type="protein sequence ID" value="CAD8939789.1"/>
    <property type="molecule type" value="Transcribed_RNA"/>
</dbReference>
<dbReference type="AlphaFoldDB" id="A0A7S1GMT0"/>
<feature type="transmembrane region" description="Helical" evidence="6">
    <location>
        <begin position="46"/>
        <end position="70"/>
    </location>
</feature>
<gene>
    <name evidence="8" type="ORF">CTEN0397_LOCUS10854</name>
</gene>
<organism evidence="8">
    <name type="scientific">Cyclophora tenuis</name>
    <name type="common">Marine diatom</name>
    <dbReference type="NCBI Taxonomy" id="216820"/>
    <lineage>
        <taxon>Eukaryota</taxon>
        <taxon>Sar</taxon>
        <taxon>Stramenopiles</taxon>
        <taxon>Ochrophyta</taxon>
        <taxon>Bacillariophyta</taxon>
        <taxon>Fragilariophyceae</taxon>
        <taxon>Fragilariophycidae</taxon>
        <taxon>Cyclophorales</taxon>
        <taxon>Cyclophoraceae</taxon>
        <taxon>Cyclophora</taxon>
    </lineage>
</organism>
<dbReference type="GO" id="GO:0016020">
    <property type="term" value="C:membrane"/>
    <property type="evidence" value="ECO:0007669"/>
    <property type="project" value="UniProtKB-SubCell"/>
</dbReference>
<evidence type="ECO:0000256" key="4">
    <source>
        <dbReference type="ARBA" id="ARBA00022989"/>
    </source>
</evidence>
<protein>
    <recommendedName>
        <fullName evidence="7">EF-hand domain-containing protein</fullName>
    </recommendedName>
</protein>
<dbReference type="PANTHER" id="PTHR28128:SF1">
    <property type="entry name" value="GOLGI APPARATUS MEMBRANE PROTEIN TVP15"/>
    <property type="match status" value="1"/>
</dbReference>
<reference evidence="8" key="1">
    <citation type="submission" date="2021-01" db="EMBL/GenBank/DDBJ databases">
        <authorList>
            <person name="Corre E."/>
            <person name="Pelletier E."/>
            <person name="Niang G."/>
            <person name="Scheremetjew M."/>
            <person name="Finn R."/>
            <person name="Kale V."/>
            <person name="Holt S."/>
            <person name="Cochrane G."/>
            <person name="Meng A."/>
            <person name="Brown T."/>
            <person name="Cohen L."/>
        </authorList>
    </citation>
    <scope>NUCLEOTIDE SEQUENCE</scope>
    <source>
        <strain evidence="8">ECT3854</strain>
    </source>
</reference>
<dbReference type="InterPro" id="IPR013714">
    <property type="entry name" value="Golgi_TVP15"/>
</dbReference>
<evidence type="ECO:0000256" key="2">
    <source>
        <dbReference type="ARBA" id="ARBA00022692"/>
    </source>
</evidence>
<dbReference type="Pfam" id="PF08507">
    <property type="entry name" value="COPI_assoc"/>
    <property type="match status" value="1"/>
</dbReference>
<keyword evidence="5 6" id="KW-0472">Membrane</keyword>
<dbReference type="InterPro" id="IPR011992">
    <property type="entry name" value="EF-hand-dom_pair"/>
</dbReference>
<feature type="domain" description="EF-hand" evidence="7">
    <location>
        <begin position="212"/>
        <end position="247"/>
    </location>
</feature>
<proteinExistence type="predicted"/>
<feature type="domain" description="EF-hand" evidence="7">
    <location>
        <begin position="176"/>
        <end position="211"/>
    </location>
</feature>
<sequence>MTESTPLAGASNVVTSQALRNTAAQSKDYAKKKLGEMRQMAKDGDFSIRLFGLFGGIAMVVVSGFGLLGLFLTLQFIQAIVEFYTFLMGFVVIILESGRQIGFLKKPMATLHAYAVFLKFVWGRGALYFVAGSLELTQTSIFDKIVGMYMCIVGVMYIVVGRRVSGKLDQLRSSVYSEEQLLHEFNAVDVDKTGSLTLSQFRVLTDKLHLGMTRSELESAFLIMDKDDSDRLTYQEFKNWWSAGITEQPASLI</sequence>
<dbReference type="SMART" id="SM00054">
    <property type="entry name" value="EFh"/>
    <property type="match status" value="2"/>
</dbReference>
<feature type="transmembrane region" description="Helical" evidence="6">
    <location>
        <begin position="146"/>
        <end position="164"/>
    </location>
</feature>
<dbReference type="CDD" id="cd00051">
    <property type="entry name" value="EFh"/>
    <property type="match status" value="1"/>
</dbReference>
<comment type="subcellular location">
    <subcellularLocation>
        <location evidence="1">Membrane</location>
        <topology evidence="1">Multi-pass membrane protein</topology>
    </subcellularLocation>
</comment>
<feature type="transmembrane region" description="Helical" evidence="6">
    <location>
        <begin position="116"/>
        <end position="134"/>
    </location>
</feature>
<dbReference type="InterPro" id="IPR018247">
    <property type="entry name" value="EF_Hand_1_Ca_BS"/>
</dbReference>
<dbReference type="SUPFAM" id="SSF47473">
    <property type="entry name" value="EF-hand"/>
    <property type="match status" value="1"/>
</dbReference>
<keyword evidence="2 6" id="KW-0812">Transmembrane</keyword>
<accession>A0A7S1GMT0</accession>
<keyword evidence="4 6" id="KW-1133">Transmembrane helix</keyword>
<evidence type="ECO:0000256" key="3">
    <source>
        <dbReference type="ARBA" id="ARBA00022837"/>
    </source>
</evidence>
<dbReference type="GO" id="GO:0005509">
    <property type="term" value="F:calcium ion binding"/>
    <property type="evidence" value="ECO:0007669"/>
    <property type="project" value="InterPro"/>
</dbReference>
<evidence type="ECO:0000256" key="6">
    <source>
        <dbReference type="SAM" id="Phobius"/>
    </source>
</evidence>
<dbReference type="Pfam" id="PF13499">
    <property type="entry name" value="EF-hand_7"/>
    <property type="match status" value="1"/>
</dbReference>
<feature type="transmembrane region" description="Helical" evidence="6">
    <location>
        <begin position="76"/>
        <end position="95"/>
    </location>
</feature>
<keyword evidence="3" id="KW-0106">Calcium</keyword>
<name>A0A7S1GMT0_CYCTE</name>
<evidence type="ECO:0000259" key="7">
    <source>
        <dbReference type="PROSITE" id="PS50222"/>
    </source>
</evidence>
<dbReference type="Gene3D" id="1.10.238.10">
    <property type="entry name" value="EF-hand"/>
    <property type="match status" value="1"/>
</dbReference>
<dbReference type="InterPro" id="IPR002048">
    <property type="entry name" value="EF_hand_dom"/>
</dbReference>
<dbReference type="PANTHER" id="PTHR28128">
    <property type="entry name" value="GOLGI APPARATUS MEMBRANE PROTEIN TVP15"/>
    <property type="match status" value="1"/>
</dbReference>
<dbReference type="PROSITE" id="PS00018">
    <property type="entry name" value="EF_HAND_1"/>
    <property type="match status" value="1"/>
</dbReference>
<evidence type="ECO:0000313" key="8">
    <source>
        <dbReference type="EMBL" id="CAD8939789.1"/>
    </source>
</evidence>
<dbReference type="PROSITE" id="PS50222">
    <property type="entry name" value="EF_HAND_2"/>
    <property type="match status" value="2"/>
</dbReference>